<dbReference type="SMART" id="SM00567">
    <property type="entry name" value="EZ_HEAT"/>
    <property type="match status" value="2"/>
</dbReference>
<evidence type="ECO:0000256" key="2">
    <source>
        <dbReference type="ARBA" id="ARBA00022490"/>
    </source>
</evidence>
<keyword evidence="2" id="KW-0963">Cytoplasm</keyword>
<dbReference type="PROSITE" id="PS00198">
    <property type="entry name" value="4FE4S_FER_1"/>
    <property type="match status" value="1"/>
</dbReference>
<dbReference type="SUPFAM" id="SSF48371">
    <property type="entry name" value="ARM repeat"/>
    <property type="match status" value="1"/>
</dbReference>
<keyword evidence="3" id="KW-0819">tRNA processing</keyword>
<evidence type="ECO:0000256" key="3">
    <source>
        <dbReference type="ARBA" id="ARBA00022694"/>
    </source>
</evidence>
<dbReference type="GO" id="GO:0051539">
    <property type="term" value="F:4 iron, 4 sulfur cluster binding"/>
    <property type="evidence" value="ECO:0007669"/>
    <property type="project" value="UniProtKB-KW"/>
</dbReference>
<dbReference type="Gene3D" id="1.25.10.10">
    <property type="entry name" value="Leucine-rich Repeat Variant"/>
    <property type="match status" value="1"/>
</dbReference>
<sequence>METETTRTDVINWALLKEELRNEASRLGVDRIGFASAEPFEELKTILVQHRQKGYESGFEEPDLDKRVNPALSLEAPRSIVSIAVAYPSKLKSPPRSEPGAYRGMLSRSAWGLDYHHVLRSRLERIEAWLKERVPGARTVSMVDTGALVDRAVAERAGIGWVGKNCSVITPDWGSWVYLGELVTNIPFPPDVPVTESCGDCTICIDACPTGALVGPGQLNAQRCISFVTQTKGLIEDDEMKRKIGNRLYGCDTCQIVCPKNKGIHADHHPEMTPDPEQVKPLLKSLLFLSNREFKERFGSSAASWRGKKPIQRNAVLALGNFRDASSVPELAQLLQRDERPEIRGSAAWSLGRIGGPAAQVALEEASRHEQDEAVLREIGKALARERVEGAGEAAYDDNHRI</sequence>
<dbReference type="EMBL" id="WNZX01000032">
    <property type="protein sequence ID" value="MUG73784.1"/>
    <property type="molecule type" value="Genomic_DNA"/>
</dbReference>
<gene>
    <name evidence="10" type="primary">queG</name>
    <name evidence="10" type="ORF">GNP93_24555</name>
</gene>
<evidence type="ECO:0000256" key="4">
    <source>
        <dbReference type="ARBA" id="ARBA00022723"/>
    </source>
</evidence>
<dbReference type="RefSeq" id="WP_155615722.1">
    <property type="nucleotide sequence ID" value="NZ_WNZX01000032.1"/>
</dbReference>
<dbReference type="InterPro" id="IPR016024">
    <property type="entry name" value="ARM-type_fold"/>
</dbReference>
<feature type="domain" description="4Fe-4S ferredoxin-type" evidence="9">
    <location>
        <begin position="188"/>
        <end position="218"/>
    </location>
</feature>
<keyword evidence="6 10" id="KW-0560">Oxidoreductase</keyword>
<dbReference type="InterPro" id="IPR004453">
    <property type="entry name" value="QueG"/>
</dbReference>
<dbReference type="PROSITE" id="PS51379">
    <property type="entry name" value="4FE4S_FER_2"/>
    <property type="match status" value="1"/>
</dbReference>
<evidence type="ECO:0000256" key="7">
    <source>
        <dbReference type="ARBA" id="ARBA00023004"/>
    </source>
</evidence>
<dbReference type="GO" id="GO:0046872">
    <property type="term" value="F:metal ion binding"/>
    <property type="evidence" value="ECO:0007669"/>
    <property type="project" value="UniProtKB-KW"/>
</dbReference>
<evidence type="ECO:0000313" key="10">
    <source>
        <dbReference type="EMBL" id="MUG73784.1"/>
    </source>
</evidence>
<proteinExistence type="predicted"/>
<protein>
    <submittedName>
        <fullName evidence="10">tRNA epoxyqueuosine(34) reductase QueG</fullName>
        <ecNumber evidence="10">1.17.99.6</ecNumber>
    </submittedName>
</protein>
<dbReference type="Pfam" id="PF13484">
    <property type="entry name" value="Fer4_16"/>
    <property type="match status" value="1"/>
</dbReference>
<organism evidence="10 11">
    <name type="scientific">Paenibacillus validus</name>
    <dbReference type="NCBI Taxonomy" id="44253"/>
    <lineage>
        <taxon>Bacteria</taxon>
        <taxon>Bacillati</taxon>
        <taxon>Bacillota</taxon>
        <taxon>Bacilli</taxon>
        <taxon>Bacillales</taxon>
        <taxon>Paenibacillaceae</taxon>
        <taxon>Paenibacillus</taxon>
    </lineage>
</organism>
<dbReference type="InterPro" id="IPR017896">
    <property type="entry name" value="4Fe4S_Fe-S-bd"/>
</dbReference>
<dbReference type="Gene3D" id="3.30.70.20">
    <property type="match status" value="1"/>
</dbReference>
<dbReference type="NCBIfam" id="TIGR00276">
    <property type="entry name" value="tRNA epoxyqueuosine(34) reductase QueG"/>
    <property type="match status" value="1"/>
</dbReference>
<dbReference type="AlphaFoldDB" id="A0A7X2ZF51"/>
<dbReference type="PANTHER" id="PTHR30002:SF4">
    <property type="entry name" value="EPOXYQUEUOSINE REDUCTASE"/>
    <property type="match status" value="1"/>
</dbReference>
<evidence type="ECO:0000313" key="11">
    <source>
        <dbReference type="Proteomes" id="UP000450917"/>
    </source>
</evidence>
<keyword evidence="5" id="KW-0671">Queuosine biosynthesis</keyword>
<dbReference type="PANTHER" id="PTHR30002">
    <property type="entry name" value="EPOXYQUEUOSINE REDUCTASE"/>
    <property type="match status" value="1"/>
</dbReference>
<keyword evidence="4" id="KW-0479">Metal-binding</keyword>
<dbReference type="GO" id="GO:0008616">
    <property type="term" value="P:tRNA queuosine(34) biosynthetic process"/>
    <property type="evidence" value="ECO:0007669"/>
    <property type="project" value="UniProtKB-KW"/>
</dbReference>
<dbReference type="InterPro" id="IPR004155">
    <property type="entry name" value="PBS_lyase_HEAT"/>
</dbReference>
<evidence type="ECO:0000256" key="8">
    <source>
        <dbReference type="ARBA" id="ARBA00023014"/>
    </source>
</evidence>
<name>A0A7X2ZF51_9BACL</name>
<evidence type="ECO:0000256" key="1">
    <source>
        <dbReference type="ARBA" id="ARBA00022485"/>
    </source>
</evidence>
<dbReference type="InterPro" id="IPR017900">
    <property type="entry name" value="4Fe4S_Fe_S_CS"/>
</dbReference>
<dbReference type="Pfam" id="PF13646">
    <property type="entry name" value="HEAT_2"/>
    <property type="match status" value="1"/>
</dbReference>
<dbReference type="GO" id="GO:0052693">
    <property type="term" value="F:epoxyqueuosine reductase activity"/>
    <property type="evidence" value="ECO:0007669"/>
    <property type="project" value="UniProtKB-EC"/>
</dbReference>
<dbReference type="InterPro" id="IPR013542">
    <property type="entry name" value="QueG_DUF1730"/>
</dbReference>
<keyword evidence="7" id="KW-0408">Iron</keyword>
<keyword evidence="8" id="KW-0411">Iron-sulfur</keyword>
<comment type="caution">
    <text evidence="10">The sequence shown here is derived from an EMBL/GenBank/DDBJ whole genome shotgun (WGS) entry which is preliminary data.</text>
</comment>
<dbReference type="SUPFAM" id="SSF54862">
    <property type="entry name" value="4Fe-4S ferredoxins"/>
    <property type="match status" value="1"/>
</dbReference>
<dbReference type="EC" id="1.17.99.6" evidence="10"/>
<keyword evidence="11" id="KW-1185">Reference proteome</keyword>
<evidence type="ECO:0000256" key="5">
    <source>
        <dbReference type="ARBA" id="ARBA00022785"/>
    </source>
</evidence>
<accession>A0A7X2ZF51</accession>
<dbReference type="Proteomes" id="UP000450917">
    <property type="component" value="Unassembled WGS sequence"/>
</dbReference>
<dbReference type="Pfam" id="PF08331">
    <property type="entry name" value="QueG_DUF1730"/>
    <property type="match status" value="1"/>
</dbReference>
<evidence type="ECO:0000259" key="9">
    <source>
        <dbReference type="PROSITE" id="PS51379"/>
    </source>
</evidence>
<dbReference type="InterPro" id="IPR011989">
    <property type="entry name" value="ARM-like"/>
</dbReference>
<reference evidence="10 11" key="1">
    <citation type="submission" date="2019-11" db="EMBL/GenBank/DDBJ databases">
        <title>Draft genome sequences of five Paenibacillus species of dairy origin.</title>
        <authorList>
            <person name="Olajide A.M."/>
            <person name="Chen S."/>
            <person name="Lapointe G."/>
        </authorList>
    </citation>
    <scope>NUCLEOTIDE SEQUENCE [LARGE SCALE GENOMIC DNA]</scope>
    <source>
        <strain evidence="10 11">2CS3</strain>
    </source>
</reference>
<evidence type="ECO:0000256" key="6">
    <source>
        <dbReference type="ARBA" id="ARBA00023002"/>
    </source>
</evidence>
<keyword evidence="1" id="KW-0004">4Fe-4S</keyword>